<comment type="similarity">
    <text evidence="1">Belongs to the TSR2 family.</text>
</comment>
<evidence type="ECO:0008006" key="6">
    <source>
        <dbReference type="Google" id="ProtNLM"/>
    </source>
</evidence>
<organism evidence="4 5">
    <name type="scientific">Wallemia ichthyophaga</name>
    <dbReference type="NCBI Taxonomy" id="245174"/>
    <lineage>
        <taxon>Eukaryota</taxon>
        <taxon>Fungi</taxon>
        <taxon>Dikarya</taxon>
        <taxon>Basidiomycota</taxon>
        <taxon>Wallemiomycotina</taxon>
        <taxon>Wallemiomycetes</taxon>
        <taxon>Wallemiales</taxon>
        <taxon>Wallemiaceae</taxon>
        <taxon>Wallemia</taxon>
    </lineage>
</organism>
<evidence type="ECO:0000313" key="4">
    <source>
        <dbReference type="EMBL" id="TIB09070.1"/>
    </source>
</evidence>
<evidence type="ECO:0000256" key="3">
    <source>
        <dbReference type="SAM" id="MobiDB-lite"/>
    </source>
</evidence>
<accession>A0A4T0G680</accession>
<dbReference type="AlphaFoldDB" id="A0A4T0G680"/>
<dbReference type="OrthoDB" id="263560at2759"/>
<name>A0A4T0G680_WALIC</name>
<evidence type="ECO:0000256" key="1">
    <source>
        <dbReference type="ARBA" id="ARBA00006524"/>
    </source>
</evidence>
<gene>
    <name evidence="4" type="ORF">E3P90_03422</name>
</gene>
<feature type="compositionally biased region" description="Polar residues" evidence="3">
    <location>
        <begin position="142"/>
        <end position="153"/>
    </location>
</feature>
<comment type="caution">
    <text evidence="4">The sequence shown here is derived from an EMBL/GenBank/DDBJ whole genome shotgun (WGS) entry which is preliminary data.</text>
</comment>
<proteinExistence type="inferred from homology"/>
<reference evidence="4 5" key="1">
    <citation type="submission" date="2019-03" db="EMBL/GenBank/DDBJ databases">
        <title>Sequencing 23 genomes of Wallemia ichthyophaga.</title>
        <authorList>
            <person name="Gostincar C."/>
        </authorList>
    </citation>
    <scope>NUCLEOTIDE SEQUENCE [LARGE SCALE GENOMIC DNA]</scope>
    <source>
        <strain evidence="4 5">EXF-8621</strain>
    </source>
</reference>
<dbReference type="EMBL" id="SPOF01000047">
    <property type="protein sequence ID" value="TIB09070.1"/>
    <property type="molecule type" value="Genomic_DNA"/>
</dbReference>
<evidence type="ECO:0000313" key="5">
    <source>
        <dbReference type="Proteomes" id="UP000306954"/>
    </source>
</evidence>
<keyword evidence="2" id="KW-0698">rRNA processing</keyword>
<dbReference type="PANTHER" id="PTHR21250">
    <property type="entry name" value="PRE-RRNA-PROCESSING PROTEIN TSR2 HOMOLOG"/>
    <property type="match status" value="1"/>
</dbReference>
<feature type="compositionally biased region" description="Basic and acidic residues" evidence="3">
    <location>
        <begin position="95"/>
        <end position="108"/>
    </location>
</feature>
<dbReference type="Proteomes" id="UP000306954">
    <property type="component" value="Unassembled WGS sequence"/>
</dbReference>
<protein>
    <recommendedName>
        <fullName evidence="6">Pre-rRNA-processing protein TSR2</fullName>
    </recommendedName>
</protein>
<feature type="region of interest" description="Disordered" evidence="3">
    <location>
        <begin position="95"/>
        <end position="173"/>
    </location>
</feature>
<dbReference type="InterPro" id="IPR019398">
    <property type="entry name" value="Pre-rRNA_process_TSR2"/>
</dbReference>
<dbReference type="Pfam" id="PF10273">
    <property type="entry name" value="WGG"/>
    <property type="match status" value="1"/>
</dbReference>
<dbReference type="GO" id="GO:0006364">
    <property type="term" value="P:rRNA processing"/>
    <property type="evidence" value="ECO:0007669"/>
    <property type="project" value="UniProtKB-KW"/>
</dbReference>
<evidence type="ECO:0000256" key="2">
    <source>
        <dbReference type="ARBA" id="ARBA00022552"/>
    </source>
</evidence>
<sequence length="173" mass="19404">MHLWHALKMAVVEGWGGPESDAKRTWLMGVMVDMYEERPPNPQNGSVGGLDHADTEEILAQAFFDEFGAHLEDGSPRSVATQLRRAWAEAVVGDEHLSKELTAKSEKERHKKMAQFTRGEDEEIPYSGGESESGEEGDVQMNDDNTTQSTQKPPKQEKIFDDDGFEVVQKKQK</sequence>